<dbReference type="PANTHER" id="PTHR43239:SF1">
    <property type="entry name" value="UPF0734 PROTEIN DDB_G0273871_DDB_G0273177"/>
    <property type="match status" value="1"/>
</dbReference>
<name>A0A1U9MI69_9HYPH</name>
<dbReference type="KEGG" id="bapi:BBC0122_013280"/>
<dbReference type="InterPro" id="IPR008000">
    <property type="entry name" value="Rham/fucose_mutarotase"/>
</dbReference>
<proteinExistence type="predicted"/>
<dbReference type="InterPro" id="IPR052996">
    <property type="entry name" value="Carb_Metab_Mutarotase"/>
</dbReference>
<keyword evidence="1" id="KW-0413">Isomerase</keyword>
<dbReference type="EMBL" id="CP015625">
    <property type="protein sequence ID" value="AQT47438.1"/>
    <property type="molecule type" value="Genomic_DNA"/>
</dbReference>
<dbReference type="AlphaFoldDB" id="A0A1U9MI69"/>
<evidence type="ECO:0000313" key="1">
    <source>
        <dbReference type="EMBL" id="AQT47438.1"/>
    </source>
</evidence>
<dbReference type="Pfam" id="PF05336">
    <property type="entry name" value="rhaM"/>
    <property type="match status" value="1"/>
</dbReference>
<keyword evidence="2" id="KW-1185">Reference proteome</keyword>
<dbReference type="SUPFAM" id="SSF54909">
    <property type="entry name" value="Dimeric alpha+beta barrel"/>
    <property type="match status" value="1"/>
</dbReference>
<dbReference type="PANTHER" id="PTHR43239">
    <property type="entry name" value="UPF0734 PROTEIN DDB_G0273871/DDB_G0273177"/>
    <property type="match status" value="1"/>
</dbReference>
<sequence>MKRFCQALDLVDDPQKMKLYQQYHEHIWPEVAANIKRRGIKDMQIWQVENRLFMIMEVADDFNPEEAQEIAENDPVNEKWEALMSQFQKPLGVAKPDQKWVGMTKIFDLSDCR</sequence>
<gene>
    <name evidence="1" type="ORF">BBC0122_013280</name>
</gene>
<organism evidence="1 2">
    <name type="scientific">Bartonella choladocola</name>
    <dbReference type="NCBI Taxonomy" id="2750995"/>
    <lineage>
        <taxon>Bacteria</taxon>
        <taxon>Pseudomonadati</taxon>
        <taxon>Pseudomonadota</taxon>
        <taxon>Alphaproteobacteria</taxon>
        <taxon>Hyphomicrobiales</taxon>
        <taxon>Bartonellaceae</taxon>
        <taxon>Bartonella</taxon>
    </lineage>
</organism>
<dbReference type="InterPro" id="IPR011008">
    <property type="entry name" value="Dimeric_a/b-barrel"/>
</dbReference>
<dbReference type="EC" id="5.1.3.32" evidence="1"/>
<dbReference type="GO" id="GO:0062192">
    <property type="term" value="F:L-rhamnose mutarotase activity"/>
    <property type="evidence" value="ECO:0007669"/>
    <property type="project" value="UniProtKB-EC"/>
</dbReference>
<protein>
    <submittedName>
        <fullName evidence="1">L-rhamnose mutarotase</fullName>
        <ecNumber evidence="1">5.1.3.32</ecNumber>
    </submittedName>
</protein>
<reference evidence="1 2" key="1">
    <citation type="submission" date="2016-11" db="EMBL/GenBank/DDBJ databases">
        <title>Comparative genomics of Bartonella apis.</title>
        <authorList>
            <person name="Engel P."/>
        </authorList>
    </citation>
    <scope>NUCLEOTIDE SEQUENCE [LARGE SCALE GENOMIC DNA]</scope>
    <source>
        <strain evidence="1 2">BBC0122</strain>
    </source>
</reference>
<dbReference type="Gene3D" id="3.30.70.100">
    <property type="match status" value="1"/>
</dbReference>
<dbReference type="RefSeq" id="WP_077992408.1">
    <property type="nucleotide sequence ID" value="NZ_CP015625.1"/>
</dbReference>
<evidence type="ECO:0000313" key="2">
    <source>
        <dbReference type="Proteomes" id="UP000189632"/>
    </source>
</evidence>
<dbReference type="Proteomes" id="UP000189632">
    <property type="component" value="Chromosome"/>
</dbReference>
<dbReference type="OrthoDB" id="9799608at2"/>
<accession>A0A1U9MI69</accession>